<protein>
    <submittedName>
        <fullName evidence="2">Putative ORF7 protein</fullName>
    </submittedName>
</protein>
<reference evidence="2" key="1">
    <citation type="journal article" date="2010" name="MBio">
        <title>Identification of a severe acute respiratory syndrome coronavirus-like virus in a leaf-nosed bat in Nigeria.</title>
        <authorList>
            <person name="Quan P.L."/>
            <person name="Firth C."/>
            <person name="Street C."/>
            <person name="Henriquez J.A."/>
            <person name="Petrosov A."/>
            <person name="Tashmukhamedova A."/>
            <person name="Hutchison S.K."/>
            <person name="Egholm M."/>
            <person name="Osinubi M.O."/>
            <person name="Niezgoda M."/>
            <person name="Ogunkoya A.B."/>
            <person name="Briese T."/>
            <person name="Rupprecht C.E."/>
            <person name="Lipkin W.I."/>
        </authorList>
    </citation>
    <scope>NUCLEOTIDE SEQUENCE</scope>
    <source>
        <strain evidence="2">ZBCoV</strain>
    </source>
</reference>
<feature type="transmembrane region" description="Helical" evidence="1">
    <location>
        <begin position="6"/>
        <end position="32"/>
    </location>
</feature>
<sequence length="78" mass="9068">MDFNKLYTILSVVLTYCMFLTNVLITVVRSLIHYCSLIYSFRKQFYTNNKNNACDGRTLRTRTFHLVASDPSIPDLPV</sequence>
<reference evidence="2" key="2">
    <citation type="submission" date="2010-08" db="EMBL/GenBank/DDBJ databases">
        <authorList>
            <person name="Quan P.-L."/>
            <person name="Firth C."/>
            <person name="Street C."/>
            <person name="Henriquez J.A."/>
            <person name="Petrosov A."/>
            <person name="Tashmukhamedova A."/>
            <person name="Briese T."/>
            <person name="Lipkin W.I."/>
        </authorList>
    </citation>
    <scope>NUCLEOTIDE SEQUENCE</scope>
    <source>
        <strain evidence="2">ZBCoV</strain>
    </source>
</reference>
<dbReference type="EMBL" id="HQ166910">
    <property type="protein sequence ID" value="ADY17915.1"/>
    <property type="molecule type" value="Genomic_RNA"/>
</dbReference>
<accession>F1BYM4</accession>
<evidence type="ECO:0000256" key="1">
    <source>
        <dbReference type="SAM" id="Phobius"/>
    </source>
</evidence>
<evidence type="ECO:0000313" key="2">
    <source>
        <dbReference type="EMBL" id="ADY17915.1"/>
    </source>
</evidence>
<keyword evidence="1" id="KW-1133">Transmembrane helix</keyword>
<proteinExistence type="predicted"/>
<organism evidence="2">
    <name type="scientific">Zaria bat coronavirus</name>
    <dbReference type="NCBI Taxonomy" id="989337"/>
    <lineage>
        <taxon>Viruses</taxon>
        <taxon>Riboviria</taxon>
        <taxon>Orthornavirae</taxon>
        <taxon>Pisuviricota</taxon>
        <taxon>Pisoniviricetes</taxon>
        <taxon>Nidovirales</taxon>
        <taxon>Cornidovirineae</taxon>
        <taxon>Coronaviridae</taxon>
        <taxon>Orthocoronavirinae</taxon>
        <taxon>Betacoronavirus</taxon>
        <taxon>Hibecovirus</taxon>
    </lineage>
</organism>
<keyword evidence="1" id="KW-0472">Membrane</keyword>
<name>F1BYM4_9BETC</name>
<keyword evidence="1" id="KW-0812">Transmembrane</keyword>